<feature type="transmembrane region" description="Helical" evidence="9">
    <location>
        <begin position="541"/>
        <end position="560"/>
    </location>
</feature>
<protein>
    <recommendedName>
        <fullName evidence="10">ABC transporter domain-containing protein</fullName>
    </recommendedName>
</protein>
<dbReference type="Gene3D" id="3.40.50.300">
    <property type="entry name" value="P-loop containing nucleotide triphosphate hydrolases"/>
    <property type="match status" value="1"/>
</dbReference>
<dbReference type="PROSITE" id="PS00211">
    <property type="entry name" value="ABC_TRANSPORTER_1"/>
    <property type="match status" value="1"/>
</dbReference>
<keyword evidence="6" id="KW-0067">ATP-binding</keyword>
<dbReference type="InterPro" id="IPR003593">
    <property type="entry name" value="AAA+_ATPase"/>
</dbReference>
<evidence type="ECO:0000256" key="9">
    <source>
        <dbReference type="SAM" id="Phobius"/>
    </source>
</evidence>
<dbReference type="OrthoDB" id="66620at2759"/>
<dbReference type="STRING" id="1611254.A0A2G5UJJ4"/>
<dbReference type="InterPro" id="IPR050352">
    <property type="entry name" value="ABCG_transporters"/>
</dbReference>
<accession>A0A2G5UJJ4</accession>
<dbReference type="Pfam" id="PF00005">
    <property type="entry name" value="ABC_tran"/>
    <property type="match status" value="1"/>
</dbReference>
<dbReference type="Proteomes" id="UP000230233">
    <property type="component" value="Chromosome III"/>
</dbReference>
<proteinExistence type="inferred from homology"/>
<evidence type="ECO:0000256" key="8">
    <source>
        <dbReference type="ARBA" id="ARBA00023136"/>
    </source>
</evidence>
<reference evidence="12" key="1">
    <citation type="submission" date="2017-10" db="EMBL/GenBank/DDBJ databases">
        <title>Rapid genome shrinkage in a self-fertile nematode reveals novel sperm competition proteins.</title>
        <authorList>
            <person name="Yin D."/>
            <person name="Schwarz E.M."/>
            <person name="Thomas C.G."/>
            <person name="Felde R.L."/>
            <person name="Korf I.F."/>
            <person name="Cutter A.D."/>
            <person name="Schartner C.M."/>
            <person name="Ralston E.J."/>
            <person name="Meyer B.J."/>
            <person name="Haag E.S."/>
        </authorList>
    </citation>
    <scope>NUCLEOTIDE SEQUENCE [LARGE SCALE GENOMIC DNA]</scope>
    <source>
        <strain evidence="12">JU1422</strain>
    </source>
</reference>
<evidence type="ECO:0000259" key="10">
    <source>
        <dbReference type="PROSITE" id="PS50893"/>
    </source>
</evidence>
<evidence type="ECO:0000256" key="1">
    <source>
        <dbReference type="ARBA" id="ARBA00004141"/>
    </source>
</evidence>
<dbReference type="PANTHER" id="PTHR48041">
    <property type="entry name" value="ABC TRANSPORTER G FAMILY MEMBER 28"/>
    <property type="match status" value="1"/>
</dbReference>
<dbReference type="CDD" id="cd03213">
    <property type="entry name" value="ABCG_EPDR"/>
    <property type="match status" value="1"/>
</dbReference>
<gene>
    <name evidence="11" type="primary">Cni-wht-3</name>
    <name evidence="11" type="synonym">Cnig_chr_III.g11301</name>
    <name evidence="11" type="ORF">B9Z55_011301</name>
</gene>
<dbReference type="InterPro" id="IPR027417">
    <property type="entry name" value="P-loop_NTPase"/>
</dbReference>
<feature type="transmembrane region" description="Helical" evidence="9">
    <location>
        <begin position="433"/>
        <end position="454"/>
    </location>
</feature>
<dbReference type="EMBL" id="PDUG01000003">
    <property type="protein sequence ID" value="PIC39698.1"/>
    <property type="molecule type" value="Genomic_DNA"/>
</dbReference>
<evidence type="ECO:0000256" key="7">
    <source>
        <dbReference type="ARBA" id="ARBA00022989"/>
    </source>
</evidence>
<dbReference type="InterPro" id="IPR013525">
    <property type="entry name" value="ABC2_TM"/>
</dbReference>
<dbReference type="GO" id="GO:0016887">
    <property type="term" value="F:ATP hydrolysis activity"/>
    <property type="evidence" value="ECO:0007669"/>
    <property type="project" value="InterPro"/>
</dbReference>
<evidence type="ECO:0000313" key="12">
    <source>
        <dbReference type="Proteomes" id="UP000230233"/>
    </source>
</evidence>
<dbReference type="SUPFAM" id="SSF52540">
    <property type="entry name" value="P-loop containing nucleoside triphosphate hydrolases"/>
    <property type="match status" value="1"/>
</dbReference>
<dbReference type="SMART" id="SM00382">
    <property type="entry name" value="AAA"/>
    <property type="match status" value="1"/>
</dbReference>
<keyword evidence="7 9" id="KW-1133">Transmembrane helix</keyword>
<feature type="transmembrane region" description="Helical" evidence="9">
    <location>
        <begin position="514"/>
        <end position="534"/>
    </location>
</feature>
<comment type="caution">
    <text evidence="11">The sequence shown here is derived from an EMBL/GenBank/DDBJ whole genome shotgun (WGS) entry which is preliminary data.</text>
</comment>
<comment type="subcellular location">
    <subcellularLocation>
        <location evidence="1">Membrane</location>
        <topology evidence="1">Multi-pass membrane protein</topology>
    </subcellularLocation>
</comment>
<keyword evidence="12" id="KW-1185">Reference proteome</keyword>
<sequence length="648" mass="73011">MNTKLSSKRFSGGYESVNTNSSKVFILFRRKKSTEIQINDGVTPITVTWENIEVKTRKKGKALLNRVSGIAKPGEMVALMGASGAGKTTLLNVLMDRNMKGLEKKGTVKVNGKAIGEKISLISGFAQQQEIFIPTLTVKEYLMIQRPAALTTTPRASVNTEEQVTDIKCTRLQAKLRMKANKATRIERVEEIMDMLGLQKCRNSKIGNPGLVKGISGGEARRLTFACELLSNPSLLFADEPTSGLDSFMAATVVQIMRDLANSGRTLIAIIHQPTADLYFQFDKIIFLSLGRTAFIGTPEESIQFFSDCGHPIPKNFNPPEWIQEKLSVQPTDEMESYQRIKDIIQVFETTKFSKTSTIELQMIPSTKLPPFSENPGFFVETGALLKRASIDVVRSPAQMRMKLIQKIVMGLFIGSLYWQQPLDWRGVRNTNSALYFLIAELTFSTMFGIMTFMEHELPLIAREYHDGLFYVISYYVSRCLSYLPLFTFDGAVMVLISYWMIGLNNTWQQVLKSILIAVLVEQSATSCGLFLACLFETTSVAIAFAVPISGLFALLSGLYGNTNNFPVYIQWMQWTSWFRYGFEGLVVNQWTKIDNPKFSNFFRNFILDQFSFKADNYHLDVIGLGSIVLFFYVAGYVALLVRIRMSR</sequence>
<dbReference type="AlphaFoldDB" id="A0A2G5UJJ4"/>
<keyword evidence="8 9" id="KW-0472">Membrane</keyword>
<feature type="transmembrane region" description="Helical" evidence="9">
    <location>
        <begin position="483"/>
        <end position="502"/>
    </location>
</feature>
<evidence type="ECO:0000256" key="2">
    <source>
        <dbReference type="ARBA" id="ARBA00005814"/>
    </source>
</evidence>
<dbReference type="GO" id="GO:0005886">
    <property type="term" value="C:plasma membrane"/>
    <property type="evidence" value="ECO:0007669"/>
    <property type="project" value="TreeGrafter"/>
</dbReference>
<dbReference type="InterPro" id="IPR017871">
    <property type="entry name" value="ABC_transporter-like_CS"/>
</dbReference>
<dbReference type="GO" id="GO:0140359">
    <property type="term" value="F:ABC-type transporter activity"/>
    <property type="evidence" value="ECO:0007669"/>
    <property type="project" value="InterPro"/>
</dbReference>
<feature type="transmembrane region" description="Helical" evidence="9">
    <location>
        <begin position="622"/>
        <end position="642"/>
    </location>
</feature>
<dbReference type="PROSITE" id="PS50893">
    <property type="entry name" value="ABC_TRANSPORTER_2"/>
    <property type="match status" value="1"/>
</dbReference>
<comment type="similarity">
    <text evidence="2">Belongs to the ABC transporter superfamily. ABCG family. Eye pigment precursor importer (TC 3.A.1.204) subfamily.</text>
</comment>
<evidence type="ECO:0000256" key="4">
    <source>
        <dbReference type="ARBA" id="ARBA00022692"/>
    </source>
</evidence>
<dbReference type="PANTHER" id="PTHR48041:SF31">
    <property type="entry name" value="ABC TRANSPORTER ATP-BINDING PROTEIN_PERMEASE WHT-3"/>
    <property type="match status" value="1"/>
</dbReference>
<name>A0A2G5UJJ4_9PELO</name>
<dbReference type="Pfam" id="PF01061">
    <property type="entry name" value="ABC2_membrane"/>
    <property type="match status" value="1"/>
</dbReference>
<evidence type="ECO:0000313" key="11">
    <source>
        <dbReference type="EMBL" id="PIC39698.1"/>
    </source>
</evidence>
<feature type="domain" description="ABC transporter" evidence="10">
    <location>
        <begin position="47"/>
        <end position="315"/>
    </location>
</feature>
<keyword evidence="3" id="KW-0813">Transport</keyword>
<evidence type="ECO:0000256" key="5">
    <source>
        <dbReference type="ARBA" id="ARBA00022741"/>
    </source>
</evidence>
<keyword evidence="4 9" id="KW-0812">Transmembrane</keyword>
<organism evidence="11 12">
    <name type="scientific">Caenorhabditis nigoni</name>
    <dbReference type="NCBI Taxonomy" id="1611254"/>
    <lineage>
        <taxon>Eukaryota</taxon>
        <taxon>Metazoa</taxon>
        <taxon>Ecdysozoa</taxon>
        <taxon>Nematoda</taxon>
        <taxon>Chromadorea</taxon>
        <taxon>Rhabditida</taxon>
        <taxon>Rhabditina</taxon>
        <taxon>Rhabditomorpha</taxon>
        <taxon>Rhabditoidea</taxon>
        <taxon>Rhabditidae</taxon>
        <taxon>Peloderinae</taxon>
        <taxon>Caenorhabditis</taxon>
    </lineage>
</organism>
<keyword evidence="5" id="KW-0547">Nucleotide-binding</keyword>
<dbReference type="InterPro" id="IPR003439">
    <property type="entry name" value="ABC_transporter-like_ATP-bd"/>
</dbReference>
<evidence type="ECO:0000256" key="3">
    <source>
        <dbReference type="ARBA" id="ARBA00022448"/>
    </source>
</evidence>
<evidence type="ECO:0000256" key="6">
    <source>
        <dbReference type="ARBA" id="ARBA00022840"/>
    </source>
</evidence>
<dbReference type="GO" id="GO:0005524">
    <property type="term" value="F:ATP binding"/>
    <property type="evidence" value="ECO:0007669"/>
    <property type="project" value="UniProtKB-KW"/>
</dbReference>